<dbReference type="GO" id="GO:0005886">
    <property type="term" value="C:plasma membrane"/>
    <property type="evidence" value="ECO:0007669"/>
    <property type="project" value="TreeGrafter"/>
</dbReference>
<protein>
    <recommendedName>
        <fullName evidence="3">histidine kinase</fullName>
        <ecNumber evidence="3">2.7.13.3</ecNumber>
    </recommendedName>
</protein>
<dbReference type="InterPro" id="IPR036097">
    <property type="entry name" value="HisK_dim/P_sf"/>
</dbReference>
<comment type="subcellular location">
    <subcellularLocation>
        <location evidence="2">Membrane</location>
    </subcellularLocation>
</comment>
<organism evidence="10 11">
    <name type="scientific">Clostridium tarantellae</name>
    <dbReference type="NCBI Taxonomy" id="39493"/>
    <lineage>
        <taxon>Bacteria</taxon>
        <taxon>Bacillati</taxon>
        <taxon>Bacillota</taxon>
        <taxon>Clostridia</taxon>
        <taxon>Eubacteriales</taxon>
        <taxon>Clostridiaceae</taxon>
        <taxon>Clostridium</taxon>
    </lineage>
</organism>
<keyword evidence="8" id="KW-0812">Transmembrane</keyword>
<evidence type="ECO:0000313" key="11">
    <source>
        <dbReference type="Proteomes" id="UP000430345"/>
    </source>
</evidence>
<dbReference type="CDD" id="cd00082">
    <property type="entry name" value="HisKA"/>
    <property type="match status" value="1"/>
</dbReference>
<feature type="transmembrane region" description="Helical" evidence="8">
    <location>
        <begin position="52"/>
        <end position="74"/>
    </location>
</feature>
<reference evidence="10 11" key="1">
    <citation type="submission" date="2019-10" db="EMBL/GenBank/DDBJ databases">
        <title>The Genome Sequence of Clostridium tarantellae Isolated from Fish Brain.</title>
        <authorList>
            <person name="Bano L."/>
            <person name="Kiel M."/>
            <person name="Sales G."/>
            <person name="Doxey A.C."/>
            <person name="Mansfield M.J."/>
            <person name="Schiavone M."/>
            <person name="Rossetto O."/>
            <person name="Pirazzini M."/>
            <person name="Dobrindt U."/>
            <person name="Montecucco C."/>
        </authorList>
    </citation>
    <scope>NUCLEOTIDE SEQUENCE [LARGE SCALE GENOMIC DNA]</scope>
    <source>
        <strain evidence="10 11">DSM 3997</strain>
    </source>
</reference>
<evidence type="ECO:0000256" key="6">
    <source>
        <dbReference type="ARBA" id="ARBA00022777"/>
    </source>
</evidence>
<dbReference type="SMART" id="SM00388">
    <property type="entry name" value="HisKA"/>
    <property type="match status" value="1"/>
</dbReference>
<dbReference type="GO" id="GO:0016036">
    <property type="term" value="P:cellular response to phosphate starvation"/>
    <property type="evidence" value="ECO:0007669"/>
    <property type="project" value="TreeGrafter"/>
</dbReference>
<proteinExistence type="predicted"/>
<dbReference type="CDD" id="cd00075">
    <property type="entry name" value="HATPase"/>
    <property type="match status" value="1"/>
</dbReference>
<dbReference type="GO" id="GO:0000155">
    <property type="term" value="F:phosphorelay sensor kinase activity"/>
    <property type="evidence" value="ECO:0007669"/>
    <property type="project" value="InterPro"/>
</dbReference>
<dbReference type="Proteomes" id="UP000430345">
    <property type="component" value="Unassembled WGS sequence"/>
</dbReference>
<dbReference type="PANTHER" id="PTHR45453">
    <property type="entry name" value="PHOSPHATE REGULON SENSOR PROTEIN PHOR"/>
    <property type="match status" value="1"/>
</dbReference>
<sequence length="356" mass="40627">MINNNKPTSIKNKFLKPLVLYTLIFLFFLLLILNSILKYFFSFTHSEITASVLFKINILFILLIGIFLLGFIFITIKLCNALSKDILILLKDTKNLVTSTYSIDDLKSFNYKEIEELNINILILAKKLYYYHKSQKAEIANASHQLRTPLMSIQGYAEAIKYNVFEDINEPIDIIIEESLRLSNLIKGILKLSQMDSKNIEINLKNINLYKTLNRIANSVRGLAFKNNKTIYVKGDKNLNILTDEKLLGEAVINLISNALTYAKEKITLTIEKNDCNVIIHIKDDGAGIKEEDLDHLFVRYYKGDKGNFGLGLSIAQSAINYLNGEITAYNKDDGACFDIILNLDKNTQIENQIFK</sequence>
<evidence type="ECO:0000256" key="7">
    <source>
        <dbReference type="ARBA" id="ARBA00023012"/>
    </source>
</evidence>
<evidence type="ECO:0000259" key="9">
    <source>
        <dbReference type="PROSITE" id="PS50109"/>
    </source>
</evidence>
<dbReference type="PRINTS" id="PR00344">
    <property type="entry name" value="BCTRLSENSOR"/>
</dbReference>
<keyword evidence="8" id="KW-1133">Transmembrane helix</keyword>
<evidence type="ECO:0000256" key="1">
    <source>
        <dbReference type="ARBA" id="ARBA00000085"/>
    </source>
</evidence>
<dbReference type="SUPFAM" id="SSF47384">
    <property type="entry name" value="Homodimeric domain of signal transducing histidine kinase"/>
    <property type="match status" value="1"/>
</dbReference>
<comment type="caution">
    <text evidence="10">The sequence shown here is derived from an EMBL/GenBank/DDBJ whole genome shotgun (WGS) entry which is preliminary data.</text>
</comment>
<evidence type="ECO:0000313" key="10">
    <source>
        <dbReference type="EMBL" id="MPQ43292.1"/>
    </source>
</evidence>
<evidence type="ECO:0000256" key="2">
    <source>
        <dbReference type="ARBA" id="ARBA00004370"/>
    </source>
</evidence>
<dbReference type="PANTHER" id="PTHR45453:SF1">
    <property type="entry name" value="PHOSPHATE REGULON SENSOR PROTEIN PHOR"/>
    <property type="match status" value="1"/>
</dbReference>
<feature type="transmembrane region" description="Helical" evidence="8">
    <location>
        <begin position="20"/>
        <end position="40"/>
    </location>
</feature>
<keyword evidence="7" id="KW-0902">Two-component regulatory system</keyword>
<keyword evidence="8" id="KW-0472">Membrane</keyword>
<evidence type="ECO:0000256" key="3">
    <source>
        <dbReference type="ARBA" id="ARBA00012438"/>
    </source>
</evidence>
<dbReference type="SMART" id="SM00387">
    <property type="entry name" value="HATPase_c"/>
    <property type="match status" value="1"/>
</dbReference>
<evidence type="ECO:0000256" key="4">
    <source>
        <dbReference type="ARBA" id="ARBA00022553"/>
    </source>
</evidence>
<dbReference type="InterPro" id="IPR050351">
    <property type="entry name" value="BphY/WalK/GraS-like"/>
</dbReference>
<dbReference type="InterPro" id="IPR003594">
    <property type="entry name" value="HATPase_dom"/>
</dbReference>
<comment type="catalytic activity">
    <reaction evidence="1">
        <text>ATP + protein L-histidine = ADP + protein N-phospho-L-histidine.</text>
        <dbReference type="EC" id="2.7.13.3"/>
    </reaction>
</comment>
<dbReference type="EC" id="2.7.13.3" evidence="3"/>
<keyword evidence="6" id="KW-0418">Kinase</keyword>
<dbReference type="PROSITE" id="PS50109">
    <property type="entry name" value="HIS_KIN"/>
    <property type="match status" value="1"/>
</dbReference>
<dbReference type="InterPro" id="IPR036890">
    <property type="entry name" value="HATPase_C_sf"/>
</dbReference>
<dbReference type="Gene3D" id="1.10.287.130">
    <property type="match status" value="1"/>
</dbReference>
<dbReference type="GO" id="GO:0004721">
    <property type="term" value="F:phosphoprotein phosphatase activity"/>
    <property type="evidence" value="ECO:0007669"/>
    <property type="project" value="TreeGrafter"/>
</dbReference>
<dbReference type="InterPro" id="IPR003661">
    <property type="entry name" value="HisK_dim/P_dom"/>
</dbReference>
<gene>
    <name evidence="10" type="ORF">GBZ86_05885</name>
</gene>
<dbReference type="RefSeq" id="WP_152888686.1">
    <property type="nucleotide sequence ID" value="NZ_WHJC01000055.1"/>
</dbReference>
<dbReference type="Pfam" id="PF02518">
    <property type="entry name" value="HATPase_c"/>
    <property type="match status" value="1"/>
</dbReference>
<accession>A0A6I1MM20</accession>
<dbReference type="EMBL" id="WHJC01000055">
    <property type="protein sequence ID" value="MPQ43292.1"/>
    <property type="molecule type" value="Genomic_DNA"/>
</dbReference>
<dbReference type="OrthoDB" id="9780718at2"/>
<evidence type="ECO:0000256" key="8">
    <source>
        <dbReference type="SAM" id="Phobius"/>
    </source>
</evidence>
<dbReference type="InterPro" id="IPR005467">
    <property type="entry name" value="His_kinase_dom"/>
</dbReference>
<dbReference type="Pfam" id="PF00512">
    <property type="entry name" value="HisKA"/>
    <property type="match status" value="1"/>
</dbReference>
<dbReference type="SUPFAM" id="SSF55874">
    <property type="entry name" value="ATPase domain of HSP90 chaperone/DNA topoisomerase II/histidine kinase"/>
    <property type="match status" value="1"/>
</dbReference>
<keyword evidence="5" id="KW-0808">Transferase</keyword>
<feature type="domain" description="Histidine kinase" evidence="9">
    <location>
        <begin position="141"/>
        <end position="346"/>
    </location>
</feature>
<dbReference type="AlphaFoldDB" id="A0A6I1MM20"/>
<dbReference type="Gene3D" id="3.30.565.10">
    <property type="entry name" value="Histidine kinase-like ATPase, C-terminal domain"/>
    <property type="match status" value="1"/>
</dbReference>
<keyword evidence="4" id="KW-0597">Phosphoprotein</keyword>
<evidence type="ECO:0000256" key="5">
    <source>
        <dbReference type="ARBA" id="ARBA00022679"/>
    </source>
</evidence>
<name>A0A6I1MM20_9CLOT</name>
<dbReference type="InterPro" id="IPR004358">
    <property type="entry name" value="Sig_transdc_His_kin-like_C"/>
</dbReference>
<keyword evidence="11" id="KW-1185">Reference proteome</keyword>